<keyword evidence="1" id="KW-0472">Membrane</keyword>
<protein>
    <submittedName>
        <fullName evidence="2">FtsX-like permease family protein</fullName>
    </submittedName>
</protein>
<reference evidence="2 3" key="1">
    <citation type="submission" date="2017-11" db="EMBL/GenBank/DDBJ databases">
        <title>Genomic Encyclopedia of Archaeal and Bacterial Type Strains, Phase II (KMG-II): From Individual Species to Whole Genera.</title>
        <authorList>
            <person name="Goeker M."/>
        </authorList>
    </citation>
    <scope>NUCLEOTIDE SEQUENCE [LARGE SCALE GENOMIC DNA]</scope>
    <source>
        <strain evidence="2 3">DSM 22413</strain>
    </source>
</reference>
<keyword evidence="1" id="KW-0812">Transmembrane</keyword>
<proteinExistence type="predicted"/>
<sequence length="755" mass="76926">MTRLALRLLRGGGRTAALRLVLMAGGVAVTVTALLGAWSLLNGLDHGNDRAVASTPTLRYDDDRPGFLVRGAGDEEGTGVGLRPVARWEVALPDGATARPEWVPPGCPHFPAPGEACLSPALRDVLARTPGLAAALGASGPTETVGQPGLRGPDALVLYVGRAPAQLAHADRGTVATAWRGDRGGTVPPVAPGTAALEWLVLVGVPAVLFLGVCARLSSTTRLRRTRALRLVGLTSRQSAFVAAFDGRVAGCAGALVGLGAHASVQAAVGRAGLLGVTWFPSDGRVPWGLGVLVVVVATLGVGRVCRVGMLRAADSPTQRVTHRPARRWRLVPLAVAVPGTIALLAARTRDPSLGGAAYGYTAAVAGCLVGLMLALRPLVERTGAVLGDRTRHVAVRLAARRLQADASATVRVLAATVVLVLVAAVGTSVLAEVRATAQDYSPLAEVSVDLGHLDAAQRDAVVALPATRVVTVALDVVGADGRWEPPAAGAPRQIVYASCADLRRVEPTLTGRCVDGHLYRAVPQGWTSGTHAGTQVVLPGPRAGTGTRTTVPSDALVTREYGLVLGDGLVMTGPPPAGNVPDGAQVVFWEPRTDADLVALQTAIARVAPAAEARLGDAVGLLAAYAAQRGLVEGGAVLGFGLGALAFLVAAVDRSAERRRSLALLRAVGTGPRTLRAAQVLELAVPAALVLVPTAVVGALLGNLYRALGGASTGWSAAPLATGLALAALALAACAVVGVFVAQRRTGVRDLVGD</sequence>
<evidence type="ECO:0000256" key="1">
    <source>
        <dbReference type="SAM" id="Phobius"/>
    </source>
</evidence>
<dbReference type="EMBL" id="PGTZ01000007">
    <property type="protein sequence ID" value="PJI93881.1"/>
    <property type="molecule type" value="Genomic_DNA"/>
</dbReference>
<keyword evidence="1" id="KW-1133">Transmembrane helix</keyword>
<evidence type="ECO:0000313" key="2">
    <source>
        <dbReference type="EMBL" id="PJI93881.1"/>
    </source>
</evidence>
<feature type="transmembrane region" description="Helical" evidence="1">
    <location>
        <begin position="329"/>
        <end position="347"/>
    </location>
</feature>
<accession>A0A2M8WSG6</accession>
<gene>
    <name evidence="2" type="ORF">CLV34_1361</name>
</gene>
<feature type="transmembrane region" description="Helical" evidence="1">
    <location>
        <begin position="285"/>
        <end position="308"/>
    </location>
</feature>
<dbReference type="AlphaFoldDB" id="A0A2M8WSG6"/>
<feature type="transmembrane region" description="Helical" evidence="1">
    <location>
        <begin position="684"/>
        <end position="706"/>
    </location>
</feature>
<feature type="transmembrane region" description="Helical" evidence="1">
    <location>
        <begin position="199"/>
        <end position="219"/>
    </location>
</feature>
<name>A0A2M8WSG6_9MICO</name>
<keyword evidence="3" id="KW-1185">Reference proteome</keyword>
<dbReference type="RefSeq" id="WP_157803737.1">
    <property type="nucleotide sequence ID" value="NZ_PGTZ01000007.1"/>
</dbReference>
<dbReference type="Proteomes" id="UP000231586">
    <property type="component" value="Unassembled WGS sequence"/>
</dbReference>
<feature type="transmembrane region" description="Helical" evidence="1">
    <location>
        <begin position="240"/>
        <end position="265"/>
    </location>
</feature>
<feature type="transmembrane region" description="Helical" evidence="1">
    <location>
        <begin position="718"/>
        <end position="742"/>
    </location>
</feature>
<feature type="transmembrane region" description="Helical" evidence="1">
    <location>
        <begin position="411"/>
        <end position="432"/>
    </location>
</feature>
<comment type="caution">
    <text evidence="2">The sequence shown here is derived from an EMBL/GenBank/DDBJ whole genome shotgun (WGS) entry which is preliminary data.</text>
</comment>
<feature type="transmembrane region" description="Helical" evidence="1">
    <location>
        <begin position="359"/>
        <end position="380"/>
    </location>
</feature>
<dbReference type="OrthoDB" id="4871813at2"/>
<evidence type="ECO:0000313" key="3">
    <source>
        <dbReference type="Proteomes" id="UP000231586"/>
    </source>
</evidence>
<feature type="transmembrane region" description="Helical" evidence="1">
    <location>
        <begin position="20"/>
        <end position="41"/>
    </location>
</feature>
<organism evidence="2 3">
    <name type="scientific">Luteimicrobium subarcticum</name>
    <dbReference type="NCBI Taxonomy" id="620910"/>
    <lineage>
        <taxon>Bacteria</taxon>
        <taxon>Bacillati</taxon>
        <taxon>Actinomycetota</taxon>
        <taxon>Actinomycetes</taxon>
        <taxon>Micrococcales</taxon>
        <taxon>Luteimicrobium</taxon>
    </lineage>
</organism>
<feature type="transmembrane region" description="Helical" evidence="1">
    <location>
        <begin position="635"/>
        <end position="653"/>
    </location>
</feature>